<evidence type="ECO:0000313" key="2">
    <source>
        <dbReference type="EMBL" id="SUD91930.1"/>
    </source>
</evidence>
<keyword evidence="3" id="KW-1185">Reference proteome</keyword>
<organism evidence="2 3">
    <name type="scientific">Psychrobacter phenylpyruvicus</name>
    <dbReference type="NCBI Taxonomy" id="29432"/>
    <lineage>
        <taxon>Bacteria</taxon>
        <taxon>Pseudomonadati</taxon>
        <taxon>Pseudomonadota</taxon>
        <taxon>Gammaproteobacteria</taxon>
        <taxon>Moraxellales</taxon>
        <taxon>Moraxellaceae</taxon>
        <taxon>Psychrobacter</taxon>
    </lineage>
</organism>
<name>A0A379LMX1_9GAMM</name>
<gene>
    <name evidence="2" type="ORF">NCTC10526_02307</name>
</gene>
<feature type="transmembrane region" description="Helical" evidence="1">
    <location>
        <begin position="7"/>
        <end position="27"/>
    </location>
</feature>
<protein>
    <submittedName>
        <fullName evidence="2">Uncharacterized protein</fullName>
    </submittedName>
</protein>
<keyword evidence="1" id="KW-1133">Transmembrane helix</keyword>
<keyword evidence="1" id="KW-0472">Membrane</keyword>
<proteinExistence type="predicted"/>
<keyword evidence="1" id="KW-0812">Transmembrane</keyword>
<dbReference type="RefSeq" id="WP_028858392.1">
    <property type="nucleotide sequence ID" value="NZ_CAJHAQ010000001.1"/>
</dbReference>
<dbReference type="EMBL" id="UGVC01000001">
    <property type="protein sequence ID" value="SUD91930.1"/>
    <property type="molecule type" value="Genomic_DNA"/>
</dbReference>
<dbReference type="STRING" id="1123034.GCA_000685805_00777"/>
<evidence type="ECO:0000313" key="3">
    <source>
        <dbReference type="Proteomes" id="UP000254123"/>
    </source>
</evidence>
<sequence length="119" mass="14201">MIKVNHNILVVSIVCCSALIMFFYYQYNTPYNQCVRVLLKDREPKYFNDRKEALLDIMKTGDENNYYRLIDNFVYQPVAKDKVFNIRDIGYDQVKITRKERLEEIAVGIHSLCAYKIFK</sequence>
<evidence type="ECO:0000256" key="1">
    <source>
        <dbReference type="SAM" id="Phobius"/>
    </source>
</evidence>
<accession>A0A379LMX1</accession>
<dbReference type="AlphaFoldDB" id="A0A379LMX1"/>
<reference evidence="2 3" key="1">
    <citation type="submission" date="2018-06" db="EMBL/GenBank/DDBJ databases">
        <authorList>
            <consortium name="Pathogen Informatics"/>
            <person name="Doyle S."/>
        </authorList>
    </citation>
    <scope>NUCLEOTIDE SEQUENCE [LARGE SCALE GENOMIC DNA]</scope>
    <source>
        <strain evidence="2 3">NCTC10526</strain>
    </source>
</reference>
<dbReference type="Proteomes" id="UP000254123">
    <property type="component" value="Unassembled WGS sequence"/>
</dbReference>